<gene>
    <name evidence="2" type="ORF">C9427_17495</name>
</gene>
<dbReference type="EMBL" id="PZJX01000029">
    <property type="protein sequence ID" value="PTE09304.1"/>
    <property type="molecule type" value="Genomic_DNA"/>
</dbReference>
<feature type="domain" description="TIR" evidence="1">
    <location>
        <begin position="3"/>
        <end position="135"/>
    </location>
</feature>
<accession>A0A2T4IUG6</accession>
<dbReference type="Pfam" id="PF11738">
    <property type="entry name" value="DUF3298"/>
    <property type="match status" value="1"/>
</dbReference>
<organism evidence="2 3">
    <name type="scientific">Mesorhizobium helmanticense</name>
    <dbReference type="NCBI Taxonomy" id="1776423"/>
    <lineage>
        <taxon>Bacteria</taxon>
        <taxon>Pseudomonadati</taxon>
        <taxon>Pseudomonadota</taxon>
        <taxon>Alphaproteobacteria</taxon>
        <taxon>Hyphomicrobiales</taxon>
        <taxon>Phyllobacteriaceae</taxon>
        <taxon>Mesorhizobium</taxon>
    </lineage>
</organism>
<dbReference type="InterPro" id="IPR035897">
    <property type="entry name" value="Toll_tir_struct_dom_sf"/>
</dbReference>
<dbReference type="OrthoDB" id="235631at2"/>
<dbReference type="Gene3D" id="3.90.640.20">
    <property type="entry name" value="Heat-shock cognate protein, ATPase"/>
    <property type="match status" value="1"/>
</dbReference>
<dbReference type="AlphaFoldDB" id="A0A2T4IUG6"/>
<name>A0A2T4IUG6_9HYPH</name>
<evidence type="ECO:0000259" key="1">
    <source>
        <dbReference type="PROSITE" id="PS50104"/>
    </source>
</evidence>
<evidence type="ECO:0000313" key="2">
    <source>
        <dbReference type="EMBL" id="PTE09304.1"/>
    </source>
</evidence>
<dbReference type="Gene3D" id="3.40.50.10140">
    <property type="entry name" value="Toll/interleukin-1 receptor homology (TIR) domain"/>
    <property type="match status" value="1"/>
</dbReference>
<dbReference type="GO" id="GO:0007165">
    <property type="term" value="P:signal transduction"/>
    <property type="evidence" value="ECO:0007669"/>
    <property type="project" value="InterPro"/>
</dbReference>
<proteinExistence type="predicted"/>
<dbReference type="RefSeq" id="WP_107650370.1">
    <property type="nucleotide sequence ID" value="NZ_PZJX01000029.1"/>
</dbReference>
<comment type="caution">
    <text evidence="2">The sequence shown here is derived from an EMBL/GenBank/DDBJ whole genome shotgun (WGS) entry which is preliminary data.</text>
</comment>
<evidence type="ECO:0000313" key="3">
    <source>
        <dbReference type="Proteomes" id="UP000240259"/>
    </source>
</evidence>
<dbReference type="InterPro" id="IPR037126">
    <property type="entry name" value="PdaC/RsiV-like_sf"/>
</dbReference>
<protein>
    <recommendedName>
        <fullName evidence="1">TIR domain-containing protein</fullName>
    </recommendedName>
</protein>
<reference evidence="2 3" key="1">
    <citation type="submission" date="2018-03" db="EMBL/GenBank/DDBJ databases">
        <title>Genome sequence of the symbiotic type strain Mesorhizobium helmanticense CSLC115NT isolated from Lotus corniculatus nodules.</title>
        <authorList>
            <person name="Sannazzaro A.I."/>
            <person name="Torres Tejerizo G.A."/>
            <person name="Dip D."/>
            <person name="Caballero M."/>
            <person name="Pistorio M."/>
            <person name="Estrella M.J."/>
        </authorList>
    </citation>
    <scope>NUCLEOTIDE SEQUENCE [LARGE SCALE GENOMIC DNA]</scope>
    <source>
        <strain evidence="2 3">CSLC115N</strain>
    </source>
</reference>
<sequence>MESDFQVFISYARPDREAAGELYDWLKQNGFDSWIDFKKVKGGQNWDFEIKRALDRSAVIVILWSKNSRDRRGYIQRELKLSLEKYQEKLIDDIFIIPVLLDDSPIPDQLKSIQALFASESDFKEALSDAISHQIERLGGERERVQLDQEITWHSSWIKEEWEGTPGYTIELQILDFSSTTIPNIAQIGQHVRGVLIEYLFSNRRNKFDQGSEFYNYAQDKWARTNTFDARCGAPVFCNKVVTLLYATNWYGAGAAHGTHGHRTFAFLLEPLIKIESLESTFLEPDLAFPILQKEIRERLVKYNPGGDEESEPGAIIGLEEEWVNRGTEKWSDFGSFVFNENSLDIHFSSYQVAYFAAGTPHVSIPYPSIAKLMREEYVIALNIQRYG</sequence>
<dbReference type="Proteomes" id="UP000240259">
    <property type="component" value="Unassembled WGS sequence"/>
</dbReference>
<dbReference type="SMART" id="SM00255">
    <property type="entry name" value="TIR"/>
    <property type="match status" value="1"/>
</dbReference>
<dbReference type="SUPFAM" id="SSF52200">
    <property type="entry name" value="Toll/Interleukin receptor TIR domain"/>
    <property type="match status" value="1"/>
</dbReference>
<keyword evidence="3" id="KW-1185">Reference proteome</keyword>
<dbReference type="PROSITE" id="PS50104">
    <property type="entry name" value="TIR"/>
    <property type="match status" value="1"/>
</dbReference>
<dbReference type="Pfam" id="PF13676">
    <property type="entry name" value="TIR_2"/>
    <property type="match status" value="1"/>
</dbReference>
<dbReference type="InterPro" id="IPR021729">
    <property type="entry name" value="DUF3298"/>
</dbReference>
<dbReference type="InterPro" id="IPR000157">
    <property type="entry name" value="TIR_dom"/>
</dbReference>